<proteinExistence type="predicted"/>
<dbReference type="InterPro" id="IPR024412">
    <property type="entry name" value="Lsr2_dim_dom"/>
</dbReference>
<dbReference type="Pfam" id="PF11774">
    <property type="entry name" value="Lsr2"/>
    <property type="match status" value="1"/>
</dbReference>
<dbReference type="GO" id="GO:0016746">
    <property type="term" value="F:acyltransferase activity"/>
    <property type="evidence" value="ECO:0007669"/>
    <property type="project" value="InterPro"/>
</dbReference>
<protein>
    <submittedName>
        <fullName evidence="5">Nucleoid-associated protein Lsr2</fullName>
    </submittedName>
</protein>
<gene>
    <name evidence="5" type="primary">lsr2_1</name>
    <name evidence="5" type="ORF">DWB77_02133</name>
</gene>
<evidence type="ECO:0000313" key="6">
    <source>
        <dbReference type="Proteomes" id="UP000271554"/>
    </source>
</evidence>
<dbReference type="OrthoDB" id="4113332at2"/>
<feature type="domain" description="Lsr2 DNA-binding" evidence="4">
    <location>
        <begin position="80"/>
        <end position="111"/>
    </location>
</feature>
<dbReference type="KEGG" id="shun:DWB77_02133"/>
<dbReference type="Gene3D" id="3.30.60.230">
    <property type="entry name" value="Lsr2, dimerization domain"/>
    <property type="match status" value="1"/>
</dbReference>
<evidence type="ECO:0000313" key="5">
    <source>
        <dbReference type="EMBL" id="AYG80013.1"/>
    </source>
</evidence>
<keyword evidence="1" id="KW-0238">DNA-binding</keyword>
<feature type="compositionally biased region" description="Low complexity" evidence="2">
    <location>
        <begin position="62"/>
        <end position="72"/>
    </location>
</feature>
<dbReference type="AlphaFoldDB" id="A0A387HCL6"/>
<dbReference type="Proteomes" id="UP000271554">
    <property type="component" value="Chromosome"/>
</dbReference>
<dbReference type="InterPro" id="IPR055370">
    <property type="entry name" value="Lsr2_DNA-bd"/>
</dbReference>
<evidence type="ECO:0000256" key="2">
    <source>
        <dbReference type="SAM" id="MobiDB-lite"/>
    </source>
</evidence>
<sequence>MARKVLVVHVDDLDGTESAEPGTIRTITFGLDGASFEIDLTGENEAELRTLLAPYMAAGRRTQGQAGGLTTARPRKTSVTSSVRAWAREHGYEVNDRGRVPESIQVAYLKAMDGSAAVATPATISRADVIESEEEAAKHYEALPAPEGHEKRWHKRTGSGCERTNRIEDMTLLERVHTLTAFNLNVLGQMTGDRPTGKGGKISGLGTSAVRLRNFEFIDDDDEITAFGRYAYAVRS</sequence>
<dbReference type="GO" id="GO:0003677">
    <property type="term" value="F:DNA binding"/>
    <property type="evidence" value="ECO:0007669"/>
    <property type="project" value="UniProtKB-KW"/>
</dbReference>
<feature type="region of interest" description="Disordered" evidence="2">
    <location>
        <begin position="62"/>
        <end position="83"/>
    </location>
</feature>
<evidence type="ECO:0000256" key="1">
    <source>
        <dbReference type="ARBA" id="ARBA00023125"/>
    </source>
</evidence>
<dbReference type="Gene3D" id="4.10.320.10">
    <property type="entry name" value="E3-binding domain"/>
    <property type="match status" value="1"/>
</dbReference>
<accession>A0A387HCL6</accession>
<dbReference type="EMBL" id="CP032698">
    <property type="protein sequence ID" value="AYG80013.1"/>
    <property type="molecule type" value="Genomic_DNA"/>
</dbReference>
<reference evidence="5 6" key="1">
    <citation type="submission" date="2018-10" db="EMBL/GenBank/DDBJ databases">
        <title>Relationship between Morphology and Antimicrobial Activity in Streptomyces.</title>
        <authorList>
            <person name="Kang H.J."/>
            <person name="Kim S.B."/>
        </authorList>
    </citation>
    <scope>NUCLEOTIDE SEQUENCE [LARGE SCALE GENOMIC DNA]</scope>
    <source>
        <strain evidence="5 6">BH38</strain>
    </source>
</reference>
<dbReference type="InterPro" id="IPR042261">
    <property type="entry name" value="Lsr2-like_dimerization"/>
</dbReference>
<feature type="domain" description="Lsr2 dimerization" evidence="3">
    <location>
        <begin position="1"/>
        <end position="62"/>
    </location>
</feature>
<dbReference type="Pfam" id="PF23359">
    <property type="entry name" value="Lsr2_DNA-bd"/>
    <property type="match status" value="1"/>
</dbReference>
<evidence type="ECO:0000259" key="4">
    <source>
        <dbReference type="Pfam" id="PF23359"/>
    </source>
</evidence>
<organism evidence="5 6">
    <name type="scientific">Streptomyces hundungensis</name>
    <dbReference type="NCBI Taxonomy" id="1077946"/>
    <lineage>
        <taxon>Bacteria</taxon>
        <taxon>Bacillati</taxon>
        <taxon>Actinomycetota</taxon>
        <taxon>Actinomycetes</taxon>
        <taxon>Kitasatosporales</taxon>
        <taxon>Streptomycetaceae</taxon>
        <taxon>Streptomyces</taxon>
    </lineage>
</organism>
<keyword evidence="6" id="KW-1185">Reference proteome</keyword>
<evidence type="ECO:0000259" key="3">
    <source>
        <dbReference type="Pfam" id="PF11774"/>
    </source>
</evidence>
<name>A0A387HCL6_9ACTN</name>
<dbReference type="InterPro" id="IPR036625">
    <property type="entry name" value="E3-bd_dom_sf"/>
</dbReference>